<dbReference type="Proteomes" id="UP000238954">
    <property type="component" value="Chromosome"/>
</dbReference>
<dbReference type="RefSeq" id="WP_105998654.1">
    <property type="nucleotide sequence ID" value="NZ_CM009578.1"/>
</dbReference>
<dbReference type="EMBL" id="PHFW01000002">
    <property type="protein sequence ID" value="PQM28411.1"/>
    <property type="molecule type" value="Genomic_DNA"/>
</dbReference>
<accession>A0A2S8B7M5</accession>
<name>A0A2S8B7M5_9SPHN</name>
<sequence length="80" mass="8286">MGRAAKIAAVAVLGGLLMTLAILHASSPPTPRGPVPPISRAGAHPAAADVAERCRTVTVADADCEAAWDAKRRHFFGQKD</sequence>
<protein>
    <recommendedName>
        <fullName evidence="3">Conjugal transfer protein TrbK</fullName>
    </recommendedName>
</protein>
<keyword evidence="2" id="KW-1185">Reference proteome</keyword>
<reference evidence="2" key="1">
    <citation type="submission" date="2017-11" db="EMBL/GenBank/DDBJ databases">
        <title>The complete genome sequence of Sphingopyxis pomeranensis sp. nov. strain WS5A3p.</title>
        <authorList>
            <person name="Kaminski M.A."/>
        </authorList>
    </citation>
    <scope>NUCLEOTIDE SEQUENCE [LARGE SCALE GENOMIC DNA]</scope>
    <source>
        <strain evidence="2">WS5A3p</strain>
    </source>
</reference>
<proteinExistence type="predicted"/>
<comment type="caution">
    <text evidence="1">The sequence shown here is derived from an EMBL/GenBank/DDBJ whole genome shotgun (WGS) entry which is preliminary data.</text>
</comment>
<organism evidence="1 2">
    <name type="scientific">Sphingopyxis lindanitolerans</name>
    <dbReference type="NCBI Taxonomy" id="2054227"/>
    <lineage>
        <taxon>Bacteria</taxon>
        <taxon>Pseudomonadati</taxon>
        <taxon>Pseudomonadota</taxon>
        <taxon>Alphaproteobacteria</taxon>
        <taxon>Sphingomonadales</taxon>
        <taxon>Sphingomonadaceae</taxon>
        <taxon>Sphingopyxis</taxon>
    </lineage>
</organism>
<dbReference type="OrthoDB" id="9815800at2"/>
<evidence type="ECO:0000313" key="1">
    <source>
        <dbReference type="EMBL" id="PQM28411.1"/>
    </source>
</evidence>
<dbReference type="Pfam" id="PF20084">
    <property type="entry name" value="TrbK"/>
    <property type="match status" value="1"/>
</dbReference>
<gene>
    <name evidence="1" type="ORF">CVO77_08025</name>
</gene>
<dbReference type="InterPro" id="IPR027587">
    <property type="entry name" value="TrbK"/>
</dbReference>
<evidence type="ECO:0008006" key="3">
    <source>
        <dbReference type="Google" id="ProtNLM"/>
    </source>
</evidence>
<evidence type="ECO:0000313" key="2">
    <source>
        <dbReference type="Proteomes" id="UP000238954"/>
    </source>
</evidence>
<dbReference type="NCBIfam" id="TIGR04360">
    <property type="entry name" value="other_trbK"/>
    <property type="match status" value="1"/>
</dbReference>
<dbReference type="AlphaFoldDB" id="A0A2S8B7M5"/>